<sequence length="54" mass="6388">MLVELRGGWQDGRTLDLPYDRDLYVTRRDEADEHTRYERTTERTPDGATVFRAS</sequence>
<feature type="region of interest" description="Disordered" evidence="1">
    <location>
        <begin position="32"/>
        <end position="54"/>
    </location>
</feature>
<organism evidence="2 3">
    <name type="scientific">Sinomonas cyclohexanicum</name>
    <name type="common">Corynebacterium cyclohexanicum</name>
    <dbReference type="NCBI Taxonomy" id="322009"/>
    <lineage>
        <taxon>Bacteria</taxon>
        <taxon>Bacillati</taxon>
        <taxon>Actinomycetota</taxon>
        <taxon>Actinomycetes</taxon>
        <taxon>Micrococcales</taxon>
        <taxon>Micrococcaceae</taxon>
        <taxon>Sinomonas</taxon>
    </lineage>
</organism>
<keyword evidence="3" id="KW-1185">Reference proteome</keyword>
<evidence type="ECO:0000256" key="1">
    <source>
        <dbReference type="SAM" id="MobiDB-lite"/>
    </source>
</evidence>
<evidence type="ECO:0000313" key="2">
    <source>
        <dbReference type="EMBL" id="BCT75524.1"/>
    </source>
</evidence>
<dbReference type="RefSeq" id="WP_229232258.1">
    <property type="nucleotide sequence ID" value="NZ_AP024525.1"/>
</dbReference>
<reference evidence="2 3" key="1">
    <citation type="journal article" date="2021" name="J. Biosci. Bioeng.">
        <title>Identification and characterization of a chc gene cluster responsible for the aromatization pathway of cyclohexanecarboxylate degradation in Sinomonas cyclohexanicum ATCC 51369.</title>
        <authorList>
            <person name="Yamamoto T."/>
            <person name="Hasegawa Y."/>
            <person name="Lau P.C.K."/>
            <person name="Iwaki H."/>
        </authorList>
    </citation>
    <scope>NUCLEOTIDE SEQUENCE [LARGE SCALE GENOMIC DNA]</scope>
    <source>
        <strain evidence="2 3">ATCC 51369</strain>
    </source>
</reference>
<dbReference type="EMBL" id="AP024525">
    <property type="protein sequence ID" value="BCT75524.1"/>
    <property type="molecule type" value="Genomic_DNA"/>
</dbReference>
<proteinExistence type="predicted"/>
<dbReference type="Proteomes" id="UP001319861">
    <property type="component" value="Chromosome"/>
</dbReference>
<name>A0ABM7PTY7_SINCY</name>
<feature type="compositionally biased region" description="Basic and acidic residues" evidence="1">
    <location>
        <begin position="32"/>
        <end position="45"/>
    </location>
</feature>
<evidence type="ECO:0000313" key="3">
    <source>
        <dbReference type="Proteomes" id="UP001319861"/>
    </source>
</evidence>
<accession>A0ABM7PTY7</accession>
<gene>
    <name evidence="2" type="ORF">SCMU_13660</name>
</gene>
<protein>
    <submittedName>
        <fullName evidence="2">Uncharacterized protein</fullName>
    </submittedName>
</protein>